<sequence length="200" mass="21579">MSACADPAGGGGLLLPAEKGRRAVGHLGIVLTVVAGLLLLEVVAGLGVVLLTSAGMEIMTLPDVAGYTALPVAGGVLTLPVFLRSWRQPALRIDAAGISKVQRRGVETVPWSALDAVQFTRNRGVLVLRVRAGATLPWKDRALEQPLALPYYALGNMFRPRRRREHHDLIVAAVERFAPGAYDDRPWRFRKAHHKAAVTS</sequence>
<dbReference type="Proteomes" id="UP001142374">
    <property type="component" value="Unassembled WGS sequence"/>
</dbReference>
<feature type="transmembrane region" description="Helical" evidence="1">
    <location>
        <begin position="29"/>
        <end position="52"/>
    </location>
</feature>
<dbReference type="RefSeq" id="WP_168095202.1">
    <property type="nucleotide sequence ID" value="NZ_JAATER010000371.1"/>
</dbReference>
<feature type="transmembrane region" description="Helical" evidence="1">
    <location>
        <begin position="64"/>
        <end position="83"/>
    </location>
</feature>
<keyword evidence="1" id="KW-1133">Transmembrane helix</keyword>
<evidence type="ECO:0000313" key="2">
    <source>
        <dbReference type="EMBL" id="MCQ8771093.1"/>
    </source>
</evidence>
<gene>
    <name evidence="2" type="ORF">NQU55_15150</name>
</gene>
<protein>
    <submittedName>
        <fullName evidence="2">Uncharacterized protein</fullName>
    </submittedName>
</protein>
<keyword evidence="1" id="KW-0812">Transmembrane</keyword>
<comment type="caution">
    <text evidence="2">The sequence shown here is derived from an EMBL/GenBank/DDBJ whole genome shotgun (WGS) entry which is preliminary data.</text>
</comment>
<dbReference type="EMBL" id="JANIID010000011">
    <property type="protein sequence ID" value="MCQ8771093.1"/>
    <property type="molecule type" value="Genomic_DNA"/>
</dbReference>
<evidence type="ECO:0000313" key="3">
    <source>
        <dbReference type="Proteomes" id="UP001142374"/>
    </source>
</evidence>
<organism evidence="2 3">
    <name type="scientific">Streptomyces telluris</name>
    <dbReference type="NCBI Taxonomy" id="2720021"/>
    <lineage>
        <taxon>Bacteria</taxon>
        <taxon>Bacillati</taxon>
        <taxon>Actinomycetota</taxon>
        <taxon>Actinomycetes</taxon>
        <taxon>Kitasatosporales</taxon>
        <taxon>Streptomycetaceae</taxon>
        <taxon>Streptomyces</taxon>
    </lineage>
</organism>
<accession>A0A9X2LH62</accession>
<name>A0A9X2LH62_9ACTN</name>
<reference evidence="2" key="1">
    <citation type="submission" date="2022-06" db="EMBL/GenBank/DDBJ databases">
        <title>WGS of actinobacteria.</title>
        <authorList>
            <person name="Thawai C."/>
        </authorList>
    </citation>
    <scope>NUCLEOTIDE SEQUENCE</scope>
    <source>
        <strain evidence="2">AA8</strain>
    </source>
</reference>
<evidence type="ECO:0000256" key="1">
    <source>
        <dbReference type="SAM" id="Phobius"/>
    </source>
</evidence>
<dbReference type="AlphaFoldDB" id="A0A9X2LH62"/>
<keyword evidence="3" id="KW-1185">Reference proteome</keyword>
<proteinExistence type="predicted"/>
<keyword evidence="1" id="KW-0472">Membrane</keyword>